<keyword evidence="5" id="KW-1185">Reference proteome</keyword>
<reference evidence="2 4" key="1">
    <citation type="submission" date="2012-11" db="EMBL/GenBank/DDBJ databases">
        <title>Whole genome sequence of Acetobacter cibinongensis 4H-1.</title>
        <authorList>
            <person name="Azuma Y."/>
            <person name="Higashiura N."/>
            <person name="Hirakawa H."/>
            <person name="Matsushita K."/>
        </authorList>
    </citation>
    <scope>NUCLEOTIDE SEQUENCE [LARGE SCALE GENOMIC DNA]</scope>
    <source>
        <strain evidence="2 4">4H-1</strain>
    </source>
</reference>
<reference evidence="3 5" key="2">
    <citation type="submission" date="2019-07" db="EMBL/GenBank/DDBJ databases">
        <title>Whole genome shotgun sequence of Acetobacter cibinongensis NBRC 16605.</title>
        <authorList>
            <person name="Hosoyama A."/>
            <person name="Uohara A."/>
            <person name="Ohji S."/>
            <person name="Ichikawa N."/>
        </authorList>
    </citation>
    <scope>NUCLEOTIDE SEQUENCE [LARGE SCALE GENOMIC DNA]</scope>
    <source>
        <strain evidence="3 5">NBRC 16605</strain>
    </source>
</reference>
<dbReference type="EMBL" id="BJVU01000003">
    <property type="protein sequence ID" value="GEL58590.1"/>
    <property type="molecule type" value="Genomic_DNA"/>
</dbReference>
<dbReference type="Proteomes" id="UP000321891">
    <property type="component" value="Unassembled WGS sequence"/>
</dbReference>
<evidence type="ECO:0000256" key="1">
    <source>
        <dbReference type="SAM" id="Phobius"/>
    </source>
</evidence>
<keyword evidence="1" id="KW-0812">Transmembrane</keyword>
<evidence type="ECO:0000313" key="2">
    <source>
        <dbReference type="EMBL" id="GAN60913.1"/>
    </source>
</evidence>
<keyword evidence="1" id="KW-0472">Membrane</keyword>
<dbReference type="RefSeq" id="WP_048838959.1">
    <property type="nucleotide sequence ID" value="NZ_BAMV01000017.1"/>
</dbReference>
<gene>
    <name evidence="2" type="ORF">Abci_017_097</name>
    <name evidence="3" type="ORF">ACI01nite_11920</name>
</gene>
<accession>A0A6N3SMN5</accession>
<feature type="transmembrane region" description="Helical" evidence="1">
    <location>
        <begin position="25"/>
        <end position="44"/>
    </location>
</feature>
<name>A0A0D6N5R5_9PROT</name>
<dbReference type="STRING" id="1231339.Abci_017_097"/>
<evidence type="ECO:0000313" key="5">
    <source>
        <dbReference type="Proteomes" id="UP000321891"/>
    </source>
</evidence>
<sequence length="75" mass="8251">MAEHAYTMPGIRWAVLTHARLNGDLLPAIAAAGLLLLAVAGFLHPEHLHSPSERLVEHARHHNSPHTMLLLEAVR</sequence>
<dbReference type="EMBL" id="BAMV01000017">
    <property type="protein sequence ID" value="GAN60913.1"/>
    <property type="molecule type" value="Genomic_DNA"/>
</dbReference>
<accession>A0A0D6N5R5</accession>
<proteinExistence type="predicted"/>
<comment type="caution">
    <text evidence="2">The sequence shown here is derived from an EMBL/GenBank/DDBJ whole genome shotgun (WGS) entry which is preliminary data.</text>
</comment>
<dbReference type="AlphaFoldDB" id="A0A0D6N5R5"/>
<dbReference type="Proteomes" id="UP000032671">
    <property type="component" value="Unassembled WGS sequence"/>
</dbReference>
<protein>
    <submittedName>
        <fullName evidence="2">Uncharacterized protein</fullName>
    </submittedName>
</protein>
<evidence type="ECO:0000313" key="3">
    <source>
        <dbReference type="EMBL" id="GEL58590.1"/>
    </source>
</evidence>
<keyword evidence="1" id="KW-1133">Transmembrane helix</keyword>
<organism evidence="2 4">
    <name type="scientific">Acetobacter cibinongensis</name>
    <dbReference type="NCBI Taxonomy" id="146475"/>
    <lineage>
        <taxon>Bacteria</taxon>
        <taxon>Pseudomonadati</taxon>
        <taxon>Pseudomonadota</taxon>
        <taxon>Alphaproteobacteria</taxon>
        <taxon>Acetobacterales</taxon>
        <taxon>Acetobacteraceae</taxon>
        <taxon>Acetobacter</taxon>
    </lineage>
</organism>
<evidence type="ECO:0000313" key="4">
    <source>
        <dbReference type="Proteomes" id="UP000032671"/>
    </source>
</evidence>